<accession>A0A2K2D0D7</accession>
<dbReference type="InParanoid" id="A0A2K2D0D7"/>
<keyword evidence="4" id="KW-0812">Transmembrane</keyword>
<keyword evidence="3" id="KW-0809">Transit peptide</keyword>
<proteinExistence type="predicted"/>
<feature type="signal peptide" evidence="5">
    <location>
        <begin position="1"/>
        <end position="22"/>
    </location>
</feature>
<evidence type="ECO:0000313" key="7">
    <source>
        <dbReference type="EnsemblPlants" id="PNT67741"/>
    </source>
</evidence>
<sequence length="97" mass="9920">MRLPFACGISVAFVVCASVVPGANDAGYVPFLVFMGGGRSPSQRSPCQHAHILAELKLLTTPIGGTVLVAAAFNDGAAWVLLALVLLDCGALPQQGL</sequence>
<dbReference type="GO" id="GO:0009941">
    <property type="term" value="C:chloroplast envelope"/>
    <property type="evidence" value="ECO:0007669"/>
    <property type="project" value="UniProtKB-SubCell"/>
</dbReference>
<feature type="chain" id="PRO_5036319195" description="Cation/H+ exchanger domain-containing protein" evidence="5">
    <location>
        <begin position="23"/>
        <end position="97"/>
    </location>
</feature>
<evidence type="ECO:0008006" key="9">
    <source>
        <dbReference type="Google" id="ProtNLM"/>
    </source>
</evidence>
<dbReference type="InterPro" id="IPR038770">
    <property type="entry name" value="Na+/solute_symporter_sf"/>
</dbReference>
<reference evidence="6 7" key="1">
    <citation type="journal article" date="2010" name="Nature">
        <title>Genome sequencing and analysis of the model grass Brachypodium distachyon.</title>
        <authorList>
            <consortium name="International Brachypodium Initiative"/>
        </authorList>
    </citation>
    <scope>NUCLEOTIDE SEQUENCE [LARGE SCALE GENOMIC DNA]</scope>
    <source>
        <strain evidence="6 7">Bd21</strain>
    </source>
</reference>
<evidence type="ECO:0000313" key="8">
    <source>
        <dbReference type="Proteomes" id="UP000008810"/>
    </source>
</evidence>
<comment type="function">
    <text evidence="1">May function as sodium-coupled metabolite transporter across the chloroplast envelope.</text>
</comment>
<comment type="subcellular location">
    <subcellularLocation>
        <location evidence="2">Plastid</location>
        <location evidence="2">Chloroplast envelope</location>
    </subcellularLocation>
</comment>
<dbReference type="EnsemblPlants" id="PNT67741">
    <property type="protein sequence ID" value="PNT67741"/>
    <property type="gene ID" value="BRADI_3g31435v3"/>
</dbReference>
<protein>
    <recommendedName>
        <fullName evidence="9">Cation/H+ exchanger domain-containing protein</fullName>
    </recommendedName>
</protein>
<dbReference type="Gramene" id="PNT67741">
    <property type="protein sequence ID" value="PNT67741"/>
    <property type="gene ID" value="BRADI_3g31435v3"/>
</dbReference>
<gene>
    <name evidence="6" type="ORF">BRADI_3g31435v3</name>
</gene>
<evidence type="ECO:0000256" key="5">
    <source>
        <dbReference type="SAM" id="SignalP"/>
    </source>
</evidence>
<keyword evidence="4" id="KW-0472">Membrane</keyword>
<evidence type="ECO:0000256" key="4">
    <source>
        <dbReference type="SAM" id="Phobius"/>
    </source>
</evidence>
<keyword evidence="4" id="KW-1133">Transmembrane helix</keyword>
<evidence type="ECO:0000256" key="1">
    <source>
        <dbReference type="ARBA" id="ARBA00003198"/>
    </source>
</evidence>
<dbReference type="GO" id="GO:0016020">
    <property type="term" value="C:membrane"/>
    <property type="evidence" value="ECO:0007669"/>
    <property type="project" value="UniProtKB-SubCell"/>
</dbReference>
<feature type="transmembrane region" description="Helical" evidence="4">
    <location>
        <begin position="63"/>
        <end position="87"/>
    </location>
</feature>
<dbReference type="EMBL" id="CM000882">
    <property type="protein sequence ID" value="PNT67741.1"/>
    <property type="molecule type" value="Genomic_DNA"/>
</dbReference>
<keyword evidence="8" id="KW-1185">Reference proteome</keyword>
<evidence type="ECO:0000256" key="2">
    <source>
        <dbReference type="ARBA" id="ARBA00004119"/>
    </source>
</evidence>
<dbReference type="Gene3D" id="1.20.1530.20">
    <property type="match status" value="1"/>
</dbReference>
<organism evidence="6">
    <name type="scientific">Brachypodium distachyon</name>
    <name type="common">Purple false brome</name>
    <name type="synonym">Trachynia distachya</name>
    <dbReference type="NCBI Taxonomy" id="15368"/>
    <lineage>
        <taxon>Eukaryota</taxon>
        <taxon>Viridiplantae</taxon>
        <taxon>Streptophyta</taxon>
        <taxon>Embryophyta</taxon>
        <taxon>Tracheophyta</taxon>
        <taxon>Spermatophyta</taxon>
        <taxon>Magnoliopsida</taxon>
        <taxon>Liliopsida</taxon>
        <taxon>Poales</taxon>
        <taxon>Poaceae</taxon>
        <taxon>BOP clade</taxon>
        <taxon>Pooideae</taxon>
        <taxon>Stipodae</taxon>
        <taxon>Brachypodieae</taxon>
        <taxon>Brachypodium</taxon>
    </lineage>
</organism>
<dbReference type="AlphaFoldDB" id="A0A2K2D0D7"/>
<reference evidence="7" key="3">
    <citation type="submission" date="2018-08" db="UniProtKB">
        <authorList>
            <consortium name="EnsemblPlants"/>
        </authorList>
    </citation>
    <scope>IDENTIFICATION</scope>
    <source>
        <strain evidence="7">cv. Bd21</strain>
    </source>
</reference>
<evidence type="ECO:0000313" key="6">
    <source>
        <dbReference type="EMBL" id="PNT67741.1"/>
    </source>
</evidence>
<evidence type="ECO:0000256" key="3">
    <source>
        <dbReference type="ARBA" id="ARBA00022946"/>
    </source>
</evidence>
<name>A0A2K2D0D7_BRADI</name>
<keyword evidence="5" id="KW-0732">Signal</keyword>
<reference evidence="6" key="2">
    <citation type="submission" date="2017-06" db="EMBL/GenBank/DDBJ databases">
        <title>WGS assembly of Brachypodium distachyon.</title>
        <authorList>
            <consortium name="The International Brachypodium Initiative"/>
            <person name="Lucas S."/>
            <person name="Harmon-Smith M."/>
            <person name="Lail K."/>
            <person name="Tice H."/>
            <person name="Grimwood J."/>
            <person name="Bruce D."/>
            <person name="Barry K."/>
            <person name="Shu S."/>
            <person name="Lindquist E."/>
            <person name="Wang M."/>
            <person name="Pitluck S."/>
            <person name="Vogel J.P."/>
            <person name="Garvin D.F."/>
            <person name="Mockler T.C."/>
            <person name="Schmutz J."/>
            <person name="Rokhsar D."/>
            <person name="Bevan M.W."/>
        </authorList>
    </citation>
    <scope>NUCLEOTIDE SEQUENCE</scope>
    <source>
        <strain evidence="6">Bd21</strain>
    </source>
</reference>
<dbReference type="Proteomes" id="UP000008810">
    <property type="component" value="Chromosome 3"/>
</dbReference>